<evidence type="ECO:0008006" key="4">
    <source>
        <dbReference type="Google" id="ProtNLM"/>
    </source>
</evidence>
<dbReference type="PANTHER" id="PTHR43866:SF3">
    <property type="entry name" value="METHYLMALONATE-SEMIALDEHYDE DEHYDROGENASE [ACYLATING], MITOCHONDRIAL"/>
    <property type="match status" value="1"/>
</dbReference>
<name>A0A9R1VUF8_LACSA</name>
<evidence type="ECO:0000313" key="3">
    <source>
        <dbReference type="Proteomes" id="UP000235145"/>
    </source>
</evidence>
<accession>A0A9R1VUF8</accession>
<gene>
    <name evidence="2" type="ORF">LSAT_V11C400183540</name>
</gene>
<keyword evidence="3" id="KW-1185">Reference proteome</keyword>
<dbReference type="InterPro" id="IPR010061">
    <property type="entry name" value="MeMal-semiAld_DH"/>
</dbReference>
<proteinExistence type="inferred from homology"/>
<dbReference type="AlphaFoldDB" id="A0A9R1VUF8"/>
<dbReference type="PANTHER" id="PTHR43866">
    <property type="entry name" value="MALONATE-SEMIALDEHYDE DEHYDROGENASE"/>
    <property type="match status" value="1"/>
</dbReference>
<dbReference type="GO" id="GO:0004491">
    <property type="term" value="F:methylmalonate-semialdehyde dehydrogenase (acylating, NAD) activity"/>
    <property type="evidence" value="ECO:0007669"/>
    <property type="project" value="InterPro"/>
</dbReference>
<sequence>MYGTFITLKDMHYLFEIQLQCDRRVPIEIDCVLAIKKKRNTGSRLIKCTFQIVGKKGIDGSWAINAKNLTHNHEPYTDMSGHPSFFQLSSDDVQSIKKHVSFWCTPKANYFFFAEKNQNLPTNS</sequence>
<reference evidence="2 3" key="1">
    <citation type="journal article" date="2017" name="Nat. Commun.">
        <title>Genome assembly with in vitro proximity ligation data and whole-genome triplication in lettuce.</title>
        <authorList>
            <person name="Reyes-Chin-Wo S."/>
            <person name="Wang Z."/>
            <person name="Yang X."/>
            <person name="Kozik A."/>
            <person name="Arikit S."/>
            <person name="Song C."/>
            <person name="Xia L."/>
            <person name="Froenicke L."/>
            <person name="Lavelle D.O."/>
            <person name="Truco M.J."/>
            <person name="Xia R."/>
            <person name="Zhu S."/>
            <person name="Xu C."/>
            <person name="Xu H."/>
            <person name="Xu X."/>
            <person name="Cox K."/>
            <person name="Korf I."/>
            <person name="Meyers B.C."/>
            <person name="Michelmore R.W."/>
        </authorList>
    </citation>
    <scope>NUCLEOTIDE SEQUENCE [LARGE SCALE GENOMIC DNA]</scope>
    <source>
        <strain evidence="3">cv. Salinas</strain>
        <tissue evidence="2">Seedlings</tissue>
    </source>
</reference>
<organism evidence="2 3">
    <name type="scientific">Lactuca sativa</name>
    <name type="common">Garden lettuce</name>
    <dbReference type="NCBI Taxonomy" id="4236"/>
    <lineage>
        <taxon>Eukaryota</taxon>
        <taxon>Viridiplantae</taxon>
        <taxon>Streptophyta</taxon>
        <taxon>Embryophyta</taxon>
        <taxon>Tracheophyta</taxon>
        <taxon>Spermatophyta</taxon>
        <taxon>Magnoliopsida</taxon>
        <taxon>eudicotyledons</taxon>
        <taxon>Gunneridae</taxon>
        <taxon>Pentapetalae</taxon>
        <taxon>asterids</taxon>
        <taxon>campanulids</taxon>
        <taxon>Asterales</taxon>
        <taxon>Asteraceae</taxon>
        <taxon>Cichorioideae</taxon>
        <taxon>Cichorieae</taxon>
        <taxon>Lactucinae</taxon>
        <taxon>Lactuca</taxon>
    </lineage>
</organism>
<evidence type="ECO:0000256" key="1">
    <source>
        <dbReference type="ARBA" id="ARBA00009986"/>
    </source>
</evidence>
<dbReference type="Proteomes" id="UP000235145">
    <property type="component" value="Unassembled WGS sequence"/>
</dbReference>
<comment type="similarity">
    <text evidence="1">Belongs to the aldehyde dehydrogenase family.</text>
</comment>
<dbReference type="EMBL" id="NBSK02000004">
    <property type="protein sequence ID" value="KAJ0212098.1"/>
    <property type="molecule type" value="Genomic_DNA"/>
</dbReference>
<comment type="caution">
    <text evidence="2">The sequence shown here is derived from an EMBL/GenBank/DDBJ whole genome shotgun (WGS) entry which is preliminary data.</text>
</comment>
<protein>
    <recommendedName>
        <fullName evidence="4">FAR1 domain-containing protein</fullName>
    </recommendedName>
</protein>
<evidence type="ECO:0000313" key="2">
    <source>
        <dbReference type="EMBL" id="KAJ0212098.1"/>
    </source>
</evidence>